<gene>
    <name evidence="1" type="primary">LOC114336621</name>
</gene>
<accession>A0A6P7G741</accession>
<dbReference type="RefSeq" id="XP_028142787.1">
    <property type="nucleotide sequence ID" value="XM_028286986.1"/>
</dbReference>
<protein>
    <submittedName>
        <fullName evidence="1">Uncharacterized protein LOC114336621</fullName>
    </submittedName>
</protein>
<proteinExistence type="predicted"/>
<dbReference type="AlphaFoldDB" id="A0A6P7G741"/>
<organism evidence="1">
    <name type="scientific">Diabrotica virgifera virgifera</name>
    <name type="common">western corn rootworm</name>
    <dbReference type="NCBI Taxonomy" id="50390"/>
    <lineage>
        <taxon>Eukaryota</taxon>
        <taxon>Metazoa</taxon>
        <taxon>Ecdysozoa</taxon>
        <taxon>Arthropoda</taxon>
        <taxon>Hexapoda</taxon>
        <taxon>Insecta</taxon>
        <taxon>Pterygota</taxon>
        <taxon>Neoptera</taxon>
        <taxon>Endopterygota</taxon>
        <taxon>Coleoptera</taxon>
        <taxon>Polyphaga</taxon>
        <taxon>Cucujiformia</taxon>
        <taxon>Chrysomeloidea</taxon>
        <taxon>Chrysomelidae</taxon>
        <taxon>Galerucinae</taxon>
        <taxon>Diabroticina</taxon>
        <taxon>Diabroticites</taxon>
        <taxon>Diabrotica</taxon>
    </lineage>
</organism>
<evidence type="ECO:0000313" key="1">
    <source>
        <dbReference type="RefSeq" id="XP_028142787.1"/>
    </source>
</evidence>
<name>A0A6P7G741_DIAVI</name>
<sequence length="145" mass="17107">MLTKNENNTWEQRCREVECHLGGSRSSEAWRFIRNLRNENRNNTNLQMIDLKKWKTHYKEELQENRQEYINTSPKHYNLNGQVVELNDEFVERMIKSLKNKKACGPEGIPAELIKNGTAKLIKLITLIFNNYTNGENIPENWKTG</sequence>
<reference evidence="1" key="1">
    <citation type="submission" date="2025-08" db="UniProtKB">
        <authorList>
            <consortium name="RefSeq"/>
        </authorList>
    </citation>
    <scope>IDENTIFICATION</scope>
    <source>
        <tissue evidence="1">Whole insect</tissue>
    </source>
</reference>
<dbReference type="InParanoid" id="A0A6P7G741"/>